<evidence type="ECO:0000313" key="3">
    <source>
        <dbReference type="Proteomes" id="UP000434052"/>
    </source>
</evidence>
<feature type="transmembrane region" description="Helical" evidence="1">
    <location>
        <begin position="75"/>
        <end position="94"/>
    </location>
</feature>
<comment type="caution">
    <text evidence="2">The sequence shown here is derived from an EMBL/GenBank/DDBJ whole genome shotgun (WGS) entry which is preliminary data.</text>
</comment>
<keyword evidence="1" id="KW-1133">Transmembrane helix</keyword>
<gene>
    <name evidence="2" type="ORF">DQK91_06415</name>
</gene>
<organism evidence="2 3">
    <name type="scientific">Oceanidesulfovibrio marinus</name>
    <dbReference type="NCBI Taxonomy" id="370038"/>
    <lineage>
        <taxon>Bacteria</taxon>
        <taxon>Pseudomonadati</taxon>
        <taxon>Thermodesulfobacteriota</taxon>
        <taxon>Desulfovibrionia</taxon>
        <taxon>Desulfovibrionales</taxon>
        <taxon>Desulfovibrionaceae</taxon>
        <taxon>Oceanidesulfovibrio</taxon>
    </lineage>
</organism>
<evidence type="ECO:0000256" key="1">
    <source>
        <dbReference type="SAM" id="Phobius"/>
    </source>
</evidence>
<dbReference type="AlphaFoldDB" id="A0A6P1ZJ70"/>
<accession>A0A6P1ZJ70</accession>
<dbReference type="EMBL" id="QMIF01000003">
    <property type="protein sequence ID" value="TVM35031.1"/>
    <property type="molecule type" value="Genomic_DNA"/>
</dbReference>
<keyword evidence="1" id="KW-0812">Transmembrane</keyword>
<feature type="transmembrane region" description="Helical" evidence="1">
    <location>
        <begin position="6"/>
        <end position="37"/>
    </location>
</feature>
<dbReference type="Proteomes" id="UP000434052">
    <property type="component" value="Unassembled WGS sequence"/>
</dbReference>
<reference evidence="2 3" key="1">
    <citation type="submission" date="2018-06" db="EMBL/GenBank/DDBJ databases">
        <title>Complete genome of Desulfovibrio marinus P48SEP.</title>
        <authorList>
            <person name="Crispim J.S."/>
            <person name="Vidigal P.M.P."/>
            <person name="Silva L.C.F."/>
            <person name="Araujo L.C."/>
            <person name="Laguardia C.N."/>
            <person name="Dias R.S."/>
            <person name="Sousa M.P."/>
            <person name="Paula S.O."/>
            <person name="Silva C."/>
        </authorList>
    </citation>
    <scope>NUCLEOTIDE SEQUENCE [LARGE SCALE GENOMIC DNA]</scope>
    <source>
        <strain evidence="2 3">P48SEP</strain>
    </source>
</reference>
<keyword evidence="1" id="KW-0472">Membrane</keyword>
<evidence type="ECO:0000313" key="2">
    <source>
        <dbReference type="EMBL" id="TVM35031.1"/>
    </source>
</evidence>
<name>A0A6P1ZJ70_9BACT</name>
<sequence>MIDLILYVFGILYIACIFFCIFIYISGFVVSIIALCYRFEVDRLYKEIKHSEGKISLIKFKIMKRDVWMNRAFKMYRNMVIALTLLILYSILWAPHLDAFNALISTVH</sequence>
<protein>
    <submittedName>
        <fullName evidence="2">Uncharacterized protein</fullName>
    </submittedName>
</protein>
<proteinExistence type="predicted"/>